<organism evidence="2 3">
    <name type="scientific">Pelagomonas calceolata</name>
    <dbReference type="NCBI Taxonomy" id="35677"/>
    <lineage>
        <taxon>Eukaryota</taxon>
        <taxon>Sar</taxon>
        <taxon>Stramenopiles</taxon>
        <taxon>Ochrophyta</taxon>
        <taxon>Pelagophyceae</taxon>
        <taxon>Pelagomonadales</taxon>
        <taxon>Pelagomonadaceae</taxon>
        <taxon>Pelagomonas</taxon>
    </lineage>
</organism>
<feature type="region of interest" description="Disordered" evidence="1">
    <location>
        <begin position="1"/>
        <end position="31"/>
    </location>
</feature>
<gene>
    <name evidence="2" type="ORF">PECAL_6P00420</name>
</gene>
<evidence type="ECO:0000256" key="1">
    <source>
        <dbReference type="SAM" id="MobiDB-lite"/>
    </source>
</evidence>
<dbReference type="Proteomes" id="UP000789595">
    <property type="component" value="Unassembled WGS sequence"/>
</dbReference>
<comment type="caution">
    <text evidence="2">The sequence shown here is derived from an EMBL/GenBank/DDBJ whole genome shotgun (WGS) entry which is preliminary data.</text>
</comment>
<evidence type="ECO:0000313" key="2">
    <source>
        <dbReference type="EMBL" id="CAH0378457.1"/>
    </source>
</evidence>
<dbReference type="OrthoDB" id="10587521at2759"/>
<accession>A0A8J2X467</accession>
<reference evidence="2" key="1">
    <citation type="submission" date="2021-11" db="EMBL/GenBank/DDBJ databases">
        <authorList>
            <consortium name="Genoscope - CEA"/>
            <person name="William W."/>
        </authorList>
    </citation>
    <scope>NUCLEOTIDE SEQUENCE</scope>
</reference>
<keyword evidence="3" id="KW-1185">Reference proteome</keyword>
<proteinExistence type="predicted"/>
<name>A0A8J2X467_9STRA</name>
<sequence length="412" mass="44710">MMAGERQNYKSKSSTTATAQADATRNTRNNDGQLRTAATSAATAAPVNAAQTSELWVRVESRSRPGRFYWTTTDGLRSQWTRPAARKIVPPTNVAGNLGKLPGDALNLILADYCDPAAAARAAAASRGGYTAAAAPKAWLARLGLTPPPGKDPLALFAKPSLRRDAPRIMCCDAKGRELFAARRLEELDAQERPDEAARACFEKLRRDDCTRNLVADGALTVAELVECARRYADKAALGSDPKSLSPRSAGRHTSVVRHVLLADDEIDALLAKRSPAMARLRRREALSALDALGPAPTRLSLLTIEAAKPDALAFAAYHAEQLRKCCERFRGVRDPRALVRATLDLSPALRGRVAVGRLPLEDACRYTAADRARAEQALQRKRTAMRLEDFSRKRFRPAAVASRPVPVLGAF</sequence>
<dbReference type="EMBL" id="CAKKNE010000006">
    <property type="protein sequence ID" value="CAH0378457.1"/>
    <property type="molecule type" value="Genomic_DNA"/>
</dbReference>
<dbReference type="AlphaFoldDB" id="A0A8J2X467"/>
<evidence type="ECO:0000313" key="3">
    <source>
        <dbReference type="Proteomes" id="UP000789595"/>
    </source>
</evidence>
<feature type="compositionally biased region" description="Low complexity" evidence="1">
    <location>
        <begin position="15"/>
        <end position="31"/>
    </location>
</feature>
<protein>
    <submittedName>
        <fullName evidence="2">Uncharacterized protein</fullName>
    </submittedName>
</protein>